<protein>
    <submittedName>
        <fullName evidence="3">Protein SPT2 homolog</fullName>
    </submittedName>
</protein>
<proteinExistence type="predicted"/>
<feature type="compositionally biased region" description="Acidic residues" evidence="1">
    <location>
        <begin position="161"/>
        <end position="171"/>
    </location>
</feature>
<feature type="region of interest" description="Disordered" evidence="1">
    <location>
        <begin position="78"/>
        <end position="171"/>
    </location>
</feature>
<feature type="compositionally biased region" description="Basic residues" evidence="1">
    <location>
        <begin position="136"/>
        <end position="145"/>
    </location>
</feature>
<dbReference type="AlphaFoldDB" id="A0A1I7W675"/>
<accession>A0A1I7W675</accession>
<feature type="compositionally biased region" description="Basic and acidic residues" evidence="1">
    <location>
        <begin position="146"/>
        <end position="160"/>
    </location>
</feature>
<evidence type="ECO:0000313" key="2">
    <source>
        <dbReference type="Proteomes" id="UP000095283"/>
    </source>
</evidence>
<feature type="region of interest" description="Disordered" evidence="1">
    <location>
        <begin position="1"/>
        <end position="55"/>
    </location>
</feature>
<feature type="compositionally biased region" description="Low complexity" evidence="1">
    <location>
        <begin position="87"/>
        <end position="104"/>
    </location>
</feature>
<organism evidence="2 3">
    <name type="scientific">Heterorhabditis bacteriophora</name>
    <name type="common">Entomopathogenic nematode worm</name>
    <dbReference type="NCBI Taxonomy" id="37862"/>
    <lineage>
        <taxon>Eukaryota</taxon>
        <taxon>Metazoa</taxon>
        <taxon>Ecdysozoa</taxon>
        <taxon>Nematoda</taxon>
        <taxon>Chromadorea</taxon>
        <taxon>Rhabditida</taxon>
        <taxon>Rhabditina</taxon>
        <taxon>Rhabditomorpha</taxon>
        <taxon>Strongyloidea</taxon>
        <taxon>Heterorhabditidae</taxon>
        <taxon>Heterorhabditis</taxon>
    </lineage>
</organism>
<evidence type="ECO:0000256" key="1">
    <source>
        <dbReference type="SAM" id="MobiDB-lite"/>
    </source>
</evidence>
<evidence type="ECO:0000313" key="3">
    <source>
        <dbReference type="WBParaSite" id="Hba_00118"/>
    </source>
</evidence>
<sequence>MRQSCGYSSAIKKPDGNDSNSLRQLNRISSKSDKSTDMKSTNSIKYSNDQLKKSSTSIISTAAAEKKYLPGDIRSKQNIMATKHTDTNVASSSSRSNDSVRTISQSLKKSQKPPANYINRPRQMEHLQQTASTDKNRHRLKKHERLRNEQKSSRSNRAYDYDDVEDEDEYDSDMDDFIDDTGLDMDELSRQEFEETLKMMHKELYFHVLVELY</sequence>
<feature type="compositionally biased region" description="Polar residues" evidence="1">
    <location>
        <begin position="17"/>
        <end position="28"/>
    </location>
</feature>
<dbReference type="Proteomes" id="UP000095283">
    <property type="component" value="Unplaced"/>
</dbReference>
<reference evidence="3" key="1">
    <citation type="submission" date="2016-11" db="UniProtKB">
        <authorList>
            <consortium name="WormBaseParasite"/>
        </authorList>
    </citation>
    <scope>IDENTIFICATION</scope>
</reference>
<dbReference type="WBParaSite" id="Hba_00118">
    <property type="protein sequence ID" value="Hba_00118"/>
    <property type="gene ID" value="Hba_00118"/>
</dbReference>
<name>A0A1I7W675_HETBA</name>
<keyword evidence="2" id="KW-1185">Reference proteome</keyword>